<reference evidence="4 5" key="2">
    <citation type="submission" date="2019-09" db="EMBL/GenBank/DDBJ databases">
        <authorList>
            <person name="Jin C."/>
        </authorList>
    </citation>
    <scope>NUCLEOTIDE SEQUENCE [LARGE SCALE GENOMIC DNA]</scope>
    <source>
        <strain evidence="4 5">BN140041</strain>
    </source>
</reference>
<keyword evidence="3" id="KW-0732">Signal</keyword>
<proteinExistence type="predicted"/>
<keyword evidence="2" id="KW-0812">Transmembrane</keyword>
<reference evidence="4 5" key="1">
    <citation type="submission" date="2019-09" db="EMBL/GenBank/DDBJ databases">
        <title>Nocardioides panacisoli sp. nov., isolated from the soil of a ginseng field.</title>
        <authorList>
            <person name="Cho C."/>
        </authorList>
    </citation>
    <scope>NUCLEOTIDE SEQUENCE [LARGE SCALE GENOMIC DNA]</scope>
    <source>
        <strain evidence="4 5">BN140041</strain>
    </source>
</reference>
<dbReference type="EMBL" id="VUJW01000003">
    <property type="protein sequence ID" value="KAA1427788.1"/>
    <property type="molecule type" value="Genomic_DNA"/>
</dbReference>
<keyword evidence="5" id="KW-1185">Reference proteome</keyword>
<feature type="compositionally biased region" description="Polar residues" evidence="1">
    <location>
        <begin position="695"/>
        <end position="704"/>
    </location>
</feature>
<keyword evidence="2" id="KW-1133">Transmembrane helix</keyword>
<dbReference type="RefSeq" id="WP_149750211.1">
    <property type="nucleotide sequence ID" value="NZ_VUJW01000003.1"/>
</dbReference>
<sequence>MRVSRSAASTCPQRRSTTYAARGRRALAVAAATVALAAPAAHADDGIDVESTSRYVLQAKEEVVRATMTMTVRNERPSYRTGNYIQYFYVPSITIPVPAEAAQLTAVSDGAPLSVTREPTKDPSTALATIHFPSNLLYGQSRTVTVSFVLKGEKPRSKNQTRVGPGYATFAVYGRGDPGQNTVQVVLPASMRFDASTDAFDDGKGRKTVTYTATADTGGYGFWAVVSARDLDIARTRTVQLGDQDVEVLAYSDDKRWLRFVASRMTSGVPVLEELVGTPWPGGLTTVREDLSVNVRGYDGWFDSSADSIVIGEKLDQELLYHELLHAWASSTSFEERWLYEGIAQYLAARAVATQGDEPARRKPASATSKQAVPLNTWADAGGRAQPTDGYGYPASYRAMEALLDGMDDDTRSIVLAAAIAGQSAYAVSGETRLTASRTGWRRFLDLVQVLGHNDRAPRIFSKWVLTPRERKLLQDRRRALANYQDVDAADGQWVPPLGVRDAMTDWEFEQAQQALTQVADLAPAVIEVQEAAQRHDMEVPEPVVALYQDAESAAAYEKLSDTLPRAATAIEAVGTANAAAAESRNPVAALGALVLDLDGKAAEADDLLAEGDLDGATTAAGAASDAAERSTLLGGGLLVGGLALLAGSTLLGRALLRVRARWRQARADAAPVAPAAAGGTEPDPVDAARDETSEAMNDGSQQR</sequence>
<gene>
    <name evidence="4" type="ORF">F0U47_10195</name>
</gene>
<dbReference type="Proteomes" id="UP000324351">
    <property type="component" value="Unassembled WGS sequence"/>
</dbReference>
<accession>A0A5B1M5M9</accession>
<name>A0A5B1M5M9_9ACTN</name>
<evidence type="ECO:0000313" key="4">
    <source>
        <dbReference type="EMBL" id="KAA1427788.1"/>
    </source>
</evidence>
<feature type="signal peptide" evidence="3">
    <location>
        <begin position="1"/>
        <end position="43"/>
    </location>
</feature>
<feature type="region of interest" description="Disordered" evidence="1">
    <location>
        <begin position="669"/>
        <end position="704"/>
    </location>
</feature>
<evidence type="ECO:0000313" key="5">
    <source>
        <dbReference type="Proteomes" id="UP000324351"/>
    </source>
</evidence>
<dbReference type="AlphaFoldDB" id="A0A5B1M5M9"/>
<feature type="chain" id="PRO_5022858550" description="M1 family metallopeptidase" evidence="3">
    <location>
        <begin position="44"/>
        <end position="704"/>
    </location>
</feature>
<evidence type="ECO:0008006" key="6">
    <source>
        <dbReference type="Google" id="ProtNLM"/>
    </source>
</evidence>
<evidence type="ECO:0000256" key="3">
    <source>
        <dbReference type="SAM" id="SignalP"/>
    </source>
</evidence>
<organism evidence="4 5">
    <name type="scientific">Nocardioides antri</name>
    <dbReference type="NCBI Taxonomy" id="2607659"/>
    <lineage>
        <taxon>Bacteria</taxon>
        <taxon>Bacillati</taxon>
        <taxon>Actinomycetota</taxon>
        <taxon>Actinomycetes</taxon>
        <taxon>Propionibacteriales</taxon>
        <taxon>Nocardioidaceae</taxon>
        <taxon>Nocardioides</taxon>
    </lineage>
</organism>
<comment type="caution">
    <text evidence="4">The sequence shown here is derived from an EMBL/GenBank/DDBJ whole genome shotgun (WGS) entry which is preliminary data.</text>
</comment>
<evidence type="ECO:0000256" key="2">
    <source>
        <dbReference type="SAM" id="Phobius"/>
    </source>
</evidence>
<protein>
    <recommendedName>
        <fullName evidence="6">M1 family metallopeptidase</fullName>
    </recommendedName>
</protein>
<feature type="transmembrane region" description="Helical" evidence="2">
    <location>
        <begin position="633"/>
        <end position="657"/>
    </location>
</feature>
<feature type="compositionally biased region" description="Low complexity" evidence="1">
    <location>
        <begin position="669"/>
        <end position="678"/>
    </location>
</feature>
<evidence type="ECO:0000256" key="1">
    <source>
        <dbReference type="SAM" id="MobiDB-lite"/>
    </source>
</evidence>
<dbReference type="SUPFAM" id="SSF55486">
    <property type="entry name" value="Metalloproteases ('zincins'), catalytic domain"/>
    <property type="match status" value="1"/>
</dbReference>
<keyword evidence="2" id="KW-0472">Membrane</keyword>